<accession>A0ACB0IHX5</accession>
<organism evidence="1 2">
    <name type="scientific">Trifolium pratense</name>
    <name type="common">Red clover</name>
    <dbReference type="NCBI Taxonomy" id="57577"/>
    <lineage>
        <taxon>Eukaryota</taxon>
        <taxon>Viridiplantae</taxon>
        <taxon>Streptophyta</taxon>
        <taxon>Embryophyta</taxon>
        <taxon>Tracheophyta</taxon>
        <taxon>Spermatophyta</taxon>
        <taxon>Magnoliopsida</taxon>
        <taxon>eudicotyledons</taxon>
        <taxon>Gunneridae</taxon>
        <taxon>Pentapetalae</taxon>
        <taxon>rosids</taxon>
        <taxon>fabids</taxon>
        <taxon>Fabales</taxon>
        <taxon>Fabaceae</taxon>
        <taxon>Papilionoideae</taxon>
        <taxon>50 kb inversion clade</taxon>
        <taxon>NPAAA clade</taxon>
        <taxon>Hologalegina</taxon>
        <taxon>IRL clade</taxon>
        <taxon>Trifolieae</taxon>
        <taxon>Trifolium</taxon>
    </lineage>
</organism>
<protein>
    <submittedName>
        <fullName evidence="1">Uncharacterized protein</fullName>
    </submittedName>
</protein>
<dbReference type="Proteomes" id="UP001177021">
    <property type="component" value="Unassembled WGS sequence"/>
</dbReference>
<keyword evidence="2" id="KW-1185">Reference proteome</keyword>
<name>A0ACB0IHX5_TRIPR</name>
<comment type="caution">
    <text evidence="1">The sequence shown here is derived from an EMBL/GenBank/DDBJ whole genome shotgun (WGS) entry which is preliminary data.</text>
</comment>
<dbReference type="EMBL" id="CASHSV030000001">
    <property type="protein sequence ID" value="CAJ2631819.1"/>
    <property type="molecule type" value="Genomic_DNA"/>
</dbReference>
<sequence length="395" mass="46358">MEKFCGRRSKSDVLIRSLEKVDRISELPDELLIHILSFLPPKFACTTSVLSKRWKPLCKFLTVLRFDDKSVKDFMEFNFFNIFINNVMLSKDMQRQPIKAFHLRCHSAFLLFNHNDWIEAAKQRGVEDLQLSMLTFKTAFSILIRYYAEGFQTISPSSIFSCRTLVILKLKRLRVAGKILSFDLPSLKTLHLKGVYLQNSEDLKKLISASLVLEDLYIMVGYIERASIPIRRVNDLYHVLFKAIYYDVQFLRLEPKLPNENIISYFKGSPVFRNLIHLELLFHHFHGWDDVVDVLQHCPNLQILSVEKVTQIPNITFRNSWFRTWELTLKINLEKYTNWKCPDYVPKCVSSHLRSCAVTATYHGRRDALLFATFTGHDNQICSFLQFNLRLDVFQ</sequence>
<reference evidence="1" key="1">
    <citation type="submission" date="2023-10" db="EMBL/GenBank/DDBJ databases">
        <authorList>
            <person name="Rodriguez Cubillos JULIANA M."/>
            <person name="De Vega J."/>
        </authorList>
    </citation>
    <scope>NUCLEOTIDE SEQUENCE</scope>
</reference>
<evidence type="ECO:0000313" key="1">
    <source>
        <dbReference type="EMBL" id="CAJ2631819.1"/>
    </source>
</evidence>
<proteinExistence type="predicted"/>
<gene>
    <name evidence="1" type="ORF">MILVUS5_LOCUS3262</name>
</gene>
<evidence type="ECO:0000313" key="2">
    <source>
        <dbReference type="Proteomes" id="UP001177021"/>
    </source>
</evidence>